<dbReference type="Pfam" id="PF03009">
    <property type="entry name" value="GDPD"/>
    <property type="match status" value="1"/>
</dbReference>
<feature type="transmembrane region" description="Helical" evidence="1">
    <location>
        <begin position="352"/>
        <end position="369"/>
    </location>
</feature>
<keyword evidence="4" id="KW-1185">Reference proteome</keyword>
<dbReference type="STRING" id="1399860.A0A2C5YF08"/>
<dbReference type="GO" id="GO:0008081">
    <property type="term" value="F:phosphoric diester hydrolase activity"/>
    <property type="evidence" value="ECO:0007669"/>
    <property type="project" value="InterPro"/>
</dbReference>
<name>A0A2C5YF08_9HYPO</name>
<evidence type="ECO:0000259" key="2">
    <source>
        <dbReference type="PROSITE" id="PS51704"/>
    </source>
</evidence>
<evidence type="ECO:0000313" key="4">
    <source>
        <dbReference type="Proteomes" id="UP000226192"/>
    </source>
</evidence>
<reference evidence="3 4" key="1">
    <citation type="submission" date="2017-06" db="EMBL/GenBank/DDBJ databases">
        <title>Ant-infecting Ophiocordyceps genomes reveal a high diversity of potential behavioral manipulation genes and a possible major role for enterotoxins.</title>
        <authorList>
            <person name="De Bekker C."/>
            <person name="Evans H.C."/>
            <person name="Brachmann A."/>
            <person name="Hughes D.P."/>
        </authorList>
    </citation>
    <scope>NUCLEOTIDE SEQUENCE [LARGE SCALE GENOMIC DNA]</scope>
    <source>
        <strain evidence="3 4">Map64</strain>
    </source>
</reference>
<evidence type="ECO:0000256" key="1">
    <source>
        <dbReference type="SAM" id="Phobius"/>
    </source>
</evidence>
<evidence type="ECO:0000313" key="3">
    <source>
        <dbReference type="EMBL" id="PHH65564.1"/>
    </source>
</evidence>
<dbReference type="Proteomes" id="UP000226192">
    <property type="component" value="Unassembled WGS sequence"/>
</dbReference>
<proteinExistence type="predicted"/>
<dbReference type="SUPFAM" id="SSF51695">
    <property type="entry name" value="PLC-like phosphodiesterases"/>
    <property type="match status" value="1"/>
</dbReference>
<dbReference type="EMBL" id="NJET01000016">
    <property type="protein sequence ID" value="PHH65564.1"/>
    <property type="molecule type" value="Genomic_DNA"/>
</dbReference>
<dbReference type="OrthoDB" id="1058301at2759"/>
<sequence>METVPQGVVLFEEVQKKQGEAKTPTDAPAAASFTAARPSSKCPKLLIPQAVAHRGFKAQQAENTMAAFCAAARAGAHAIETDVRLSRDGIAVLSHDASLRRCFGVQGEVAARDWAQLARLRTVRDARQGMPRLRDLLAWLAGRPSDGGAEAGEGDEVDDEVRERLWVLLDIKMDDDAQTLVDAIATAIAQVPPSSVPWEQRIVLGCWNASTVRAARTSLPTYPLSHIGVSLSYASHFVAPPASLPAFNLAYPPLLLRGTSLLNKLRAARRAVFLWTLNDQTSMTWALALNTLSSLPDDADASQKGARVDAVISDDPALFLDVCAKFESRLASNPSASLHHPPLTTRASIRRTLGLVLIQLLMTLIFLYRRFWLYRLDYMNEATPSRHLKK</sequence>
<dbReference type="PROSITE" id="PS51704">
    <property type="entry name" value="GP_PDE"/>
    <property type="match status" value="1"/>
</dbReference>
<protein>
    <recommendedName>
        <fullName evidence="2">GP-PDE domain-containing protein</fullName>
    </recommendedName>
</protein>
<organism evidence="3 4">
    <name type="scientific">Ophiocordyceps australis</name>
    <dbReference type="NCBI Taxonomy" id="1399860"/>
    <lineage>
        <taxon>Eukaryota</taxon>
        <taxon>Fungi</taxon>
        <taxon>Dikarya</taxon>
        <taxon>Ascomycota</taxon>
        <taxon>Pezizomycotina</taxon>
        <taxon>Sordariomycetes</taxon>
        <taxon>Hypocreomycetidae</taxon>
        <taxon>Hypocreales</taxon>
        <taxon>Ophiocordycipitaceae</taxon>
        <taxon>Ophiocordyceps</taxon>
    </lineage>
</organism>
<dbReference type="AlphaFoldDB" id="A0A2C5YF08"/>
<gene>
    <name evidence="3" type="ORF">CDD81_1999</name>
</gene>
<dbReference type="GO" id="GO:0006629">
    <property type="term" value="P:lipid metabolic process"/>
    <property type="evidence" value="ECO:0007669"/>
    <property type="project" value="InterPro"/>
</dbReference>
<keyword evidence="1" id="KW-0812">Transmembrane</keyword>
<dbReference type="InterPro" id="IPR017946">
    <property type="entry name" value="PLC-like_Pdiesterase_TIM-brl"/>
</dbReference>
<comment type="caution">
    <text evidence="3">The sequence shown here is derived from an EMBL/GenBank/DDBJ whole genome shotgun (WGS) entry which is preliminary data.</text>
</comment>
<dbReference type="PANTHER" id="PTHR43805:SF1">
    <property type="entry name" value="GP-PDE DOMAIN-CONTAINING PROTEIN"/>
    <property type="match status" value="1"/>
</dbReference>
<accession>A0A2C5YF08</accession>
<dbReference type="InterPro" id="IPR030395">
    <property type="entry name" value="GP_PDE_dom"/>
</dbReference>
<dbReference type="PANTHER" id="PTHR43805">
    <property type="entry name" value="GLYCEROPHOSPHORYL DIESTER PHOSPHODIESTERASE"/>
    <property type="match status" value="1"/>
</dbReference>
<feature type="domain" description="GP-PDE" evidence="2">
    <location>
        <begin position="48"/>
        <end position="306"/>
    </location>
</feature>
<dbReference type="Gene3D" id="3.20.20.190">
    <property type="entry name" value="Phosphatidylinositol (PI) phosphodiesterase"/>
    <property type="match status" value="1"/>
</dbReference>
<keyword evidence="1" id="KW-1133">Transmembrane helix</keyword>
<keyword evidence="1" id="KW-0472">Membrane</keyword>